<feature type="compositionally biased region" description="Polar residues" evidence="1">
    <location>
        <begin position="272"/>
        <end position="288"/>
    </location>
</feature>
<accession>A0A9N9N189</accession>
<feature type="region of interest" description="Disordered" evidence="1">
    <location>
        <begin position="173"/>
        <end position="195"/>
    </location>
</feature>
<dbReference type="OrthoDB" id="6784536at2759"/>
<feature type="compositionally biased region" description="Polar residues" evidence="1">
    <location>
        <begin position="41"/>
        <end position="53"/>
    </location>
</feature>
<proteinExistence type="predicted"/>
<feature type="region of interest" description="Disordered" evidence="1">
    <location>
        <begin position="411"/>
        <end position="431"/>
    </location>
</feature>
<name>A0A9N9N189_9CUCU</name>
<keyword evidence="3" id="KW-1185">Reference proteome</keyword>
<organism evidence="2 3">
    <name type="scientific">Ceutorhynchus assimilis</name>
    <name type="common">cabbage seed weevil</name>
    <dbReference type="NCBI Taxonomy" id="467358"/>
    <lineage>
        <taxon>Eukaryota</taxon>
        <taxon>Metazoa</taxon>
        <taxon>Ecdysozoa</taxon>
        <taxon>Arthropoda</taxon>
        <taxon>Hexapoda</taxon>
        <taxon>Insecta</taxon>
        <taxon>Pterygota</taxon>
        <taxon>Neoptera</taxon>
        <taxon>Endopterygota</taxon>
        <taxon>Coleoptera</taxon>
        <taxon>Polyphaga</taxon>
        <taxon>Cucujiformia</taxon>
        <taxon>Curculionidae</taxon>
        <taxon>Ceutorhynchinae</taxon>
        <taxon>Ceutorhynchus</taxon>
    </lineage>
</organism>
<dbReference type="EMBL" id="OU892283">
    <property type="protein sequence ID" value="CAG9772011.1"/>
    <property type="molecule type" value="Genomic_DNA"/>
</dbReference>
<evidence type="ECO:0000313" key="3">
    <source>
        <dbReference type="Proteomes" id="UP001152799"/>
    </source>
</evidence>
<feature type="region of interest" description="Disordered" evidence="1">
    <location>
        <begin position="41"/>
        <end position="73"/>
    </location>
</feature>
<dbReference type="AlphaFoldDB" id="A0A9N9N189"/>
<evidence type="ECO:0000313" key="2">
    <source>
        <dbReference type="EMBL" id="CAG9772011.1"/>
    </source>
</evidence>
<evidence type="ECO:0000256" key="1">
    <source>
        <dbReference type="SAM" id="MobiDB-lite"/>
    </source>
</evidence>
<gene>
    <name evidence="2" type="ORF">CEUTPL_LOCUS12433</name>
</gene>
<sequence>MSSTKKYDIPGYILDRETGLYSPGNLDEIVHLYSARKSPRNITKANGRASSQIDSKKTERGTTKRPICNDLPGFIRDPETGKFKAVPFDVKDLPIFKNTPANENLQPNKFQKNDQGVRKELFTKPLPVARNARPSLRQSYLAKGITKPKPLKKSALPSIIITNSDDTQLAVPLPPTPVLNLRPPKQLKPSSEPKSDDILKISKTQELILEKLENIFKLCQENNEKLEKVQQVQQQQGEDIKKILTIVATQETVKERTPLKQKLSSLHPKLYSTKQSASKKPSTNISSIQEEEDLKTPDSHAETDEFVKMEQLCMTPKNASLTPVSSVCNLFKTMDVDEESPKRRSLRLKGKLIIDNQVSPIIMKSDDLRKKTLTRSLVKKYQADSPKSPRTQKAFDMYVSTKKDYGYLLTPSFSKDRPLSDSGNSARKRISQKVQQQCLLLQDTP</sequence>
<protein>
    <submittedName>
        <fullName evidence="2">Uncharacterized protein</fullName>
    </submittedName>
</protein>
<reference evidence="2" key="1">
    <citation type="submission" date="2022-01" db="EMBL/GenBank/DDBJ databases">
        <authorList>
            <person name="King R."/>
        </authorList>
    </citation>
    <scope>NUCLEOTIDE SEQUENCE</scope>
</reference>
<dbReference type="Proteomes" id="UP001152799">
    <property type="component" value="Chromosome 7"/>
</dbReference>
<feature type="region of interest" description="Disordered" evidence="1">
    <location>
        <begin position="257"/>
        <end position="300"/>
    </location>
</feature>